<feature type="binding site" evidence="8">
    <location>
        <position position="181"/>
    </location>
    <ligand>
        <name>Zn(2+)</name>
        <dbReference type="ChEBI" id="CHEBI:29105"/>
        <label>2</label>
    </ligand>
</feature>
<dbReference type="EMBL" id="JXKH01000005">
    <property type="protein sequence ID" value="OJG18194.1"/>
    <property type="molecule type" value="Genomic_DNA"/>
</dbReference>
<dbReference type="SUPFAM" id="SSF53187">
    <property type="entry name" value="Zn-dependent exopeptidases"/>
    <property type="match status" value="1"/>
</dbReference>
<feature type="binding site" evidence="8">
    <location>
        <position position="181"/>
    </location>
    <ligand>
        <name>Zn(2+)</name>
        <dbReference type="ChEBI" id="CHEBI:29105"/>
        <label>1</label>
    </ligand>
</feature>
<evidence type="ECO:0000256" key="3">
    <source>
        <dbReference type="ARBA" id="ARBA00022670"/>
    </source>
</evidence>
<evidence type="ECO:0000256" key="1">
    <source>
        <dbReference type="ARBA" id="ARBA00006272"/>
    </source>
</evidence>
<keyword evidence="5" id="KW-0378">Hydrolase</keyword>
<dbReference type="STRING" id="214095.RU97_GL002267"/>
<dbReference type="SUPFAM" id="SSF101821">
    <property type="entry name" value="Aminopeptidase/glucanase lid domain"/>
    <property type="match status" value="1"/>
</dbReference>
<feature type="binding site" evidence="8">
    <location>
        <position position="236"/>
    </location>
    <ligand>
        <name>Zn(2+)</name>
        <dbReference type="ChEBI" id="CHEBI:29105"/>
        <label>1</label>
    </ligand>
</feature>
<dbReference type="CDD" id="cd05656">
    <property type="entry name" value="M42_Frv"/>
    <property type="match status" value="1"/>
</dbReference>
<dbReference type="PIRSF" id="PIRSF001123">
    <property type="entry name" value="PepA_GA"/>
    <property type="match status" value="1"/>
</dbReference>
<reference evidence="9 10" key="1">
    <citation type="submission" date="2014-12" db="EMBL/GenBank/DDBJ databases">
        <title>Draft genome sequences of 29 type strains of Enterococci.</title>
        <authorList>
            <person name="Zhong Z."/>
            <person name="Sun Z."/>
            <person name="Liu W."/>
            <person name="Zhang W."/>
            <person name="Zhang H."/>
        </authorList>
    </citation>
    <scope>NUCLEOTIDE SEQUENCE [LARGE SCALE GENOMIC DNA]</scope>
    <source>
        <strain evidence="9 10">DSM 17029</strain>
    </source>
</reference>
<name>A0A1L8REN7_9ENTE</name>
<protein>
    <submittedName>
        <fullName evidence="9">Glutamyl aminopeptidase</fullName>
    </submittedName>
</protein>
<proteinExistence type="inferred from homology"/>
<dbReference type="PANTHER" id="PTHR32481:SF0">
    <property type="entry name" value="AMINOPEPTIDASE YPDE-RELATED"/>
    <property type="match status" value="1"/>
</dbReference>
<feature type="binding site" evidence="8">
    <location>
        <position position="214"/>
    </location>
    <ligand>
        <name>Zn(2+)</name>
        <dbReference type="ChEBI" id="CHEBI:29105"/>
        <label>2</label>
    </ligand>
</feature>
<organism evidence="9 10">
    <name type="scientific">Enterococcus canis</name>
    <dbReference type="NCBI Taxonomy" id="214095"/>
    <lineage>
        <taxon>Bacteria</taxon>
        <taxon>Bacillati</taxon>
        <taxon>Bacillota</taxon>
        <taxon>Bacilli</taxon>
        <taxon>Lactobacillales</taxon>
        <taxon>Enterococcaceae</taxon>
        <taxon>Enterococcus</taxon>
    </lineage>
</organism>
<keyword evidence="3" id="KW-0645">Protease</keyword>
<sequence length="358" mass="39470">MEEKTFQRIKELTELQGTSGFEDDIRAYMKEQITPLVDEVQYDGLGGIFGLRHHESSDAPKVMVAAHMDEVGFMLAQIQDNGLFRVVPLGGWNPYVVSAQRFTLKTRKGNYPCISSSVPPHLLRGTSGQKQVEVADILFDAGFESKEEAESYGVRPGDSIVPLTETIKTANGKNIISKSWDNRYGCTVVLEALEALKDEKLGHTLIAGANVQEEVGLRGSKVSVNKFEPDLFFAVDCSAADDLTTKKGTYGHLGEGTLMRIYDPGLIMLPRLREYLLDTAETHNIPYQYFVSKGGTDAGAAHTQNNGAPSTVIGVVGRYIHTHQTMFSIRDFEAAREMLIQTLKGLDRSTVNTIVYGK</sequence>
<dbReference type="Pfam" id="PF05343">
    <property type="entry name" value="Peptidase_M42"/>
    <property type="match status" value="1"/>
</dbReference>
<dbReference type="Gene3D" id="2.40.30.40">
    <property type="entry name" value="Peptidase M42, domain 2"/>
    <property type="match status" value="1"/>
</dbReference>
<evidence type="ECO:0000313" key="10">
    <source>
        <dbReference type="Proteomes" id="UP000181884"/>
    </source>
</evidence>
<evidence type="ECO:0000256" key="8">
    <source>
        <dbReference type="PIRSR" id="PIRSR001123-2"/>
    </source>
</evidence>
<evidence type="ECO:0000256" key="2">
    <source>
        <dbReference type="ARBA" id="ARBA00022438"/>
    </source>
</evidence>
<dbReference type="NCBIfam" id="TIGR03107">
    <property type="entry name" value="glu_aminopep"/>
    <property type="match status" value="1"/>
</dbReference>
<dbReference type="Gene3D" id="3.40.630.10">
    <property type="entry name" value="Zn peptidases"/>
    <property type="match status" value="1"/>
</dbReference>
<accession>A0A1L8REN7</accession>
<evidence type="ECO:0000256" key="7">
    <source>
        <dbReference type="PIRSR" id="PIRSR001123-1"/>
    </source>
</evidence>
<dbReference type="InterPro" id="IPR051464">
    <property type="entry name" value="Peptidase_M42_aminopept"/>
</dbReference>
<dbReference type="GO" id="GO:0006508">
    <property type="term" value="P:proteolysis"/>
    <property type="evidence" value="ECO:0007669"/>
    <property type="project" value="UniProtKB-KW"/>
</dbReference>
<comment type="cofactor">
    <cofactor evidence="8">
        <name>a divalent metal cation</name>
        <dbReference type="ChEBI" id="CHEBI:60240"/>
    </cofactor>
    <text evidence="8">Binds 2 divalent metal cations per subunit.</text>
</comment>
<dbReference type="InterPro" id="IPR023367">
    <property type="entry name" value="Peptidase_M42_dom2"/>
</dbReference>
<feature type="binding site" evidence="8">
    <location>
        <position position="321"/>
    </location>
    <ligand>
        <name>Zn(2+)</name>
        <dbReference type="ChEBI" id="CHEBI:29105"/>
        <label>2</label>
    </ligand>
</feature>
<gene>
    <name evidence="9" type="ORF">RU97_GL002267</name>
</gene>
<dbReference type="Proteomes" id="UP000181884">
    <property type="component" value="Unassembled WGS sequence"/>
</dbReference>
<dbReference type="PANTHER" id="PTHR32481">
    <property type="entry name" value="AMINOPEPTIDASE"/>
    <property type="match status" value="1"/>
</dbReference>
<dbReference type="InterPro" id="IPR017538">
    <property type="entry name" value="Pept_M42_glutamyl_aminopept"/>
</dbReference>
<comment type="similarity">
    <text evidence="1 6">Belongs to the peptidase M42 family.</text>
</comment>
<evidence type="ECO:0000256" key="5">
    <source>
        <dbReference type="ARBA" id="ARBA00022801"/>
    </source>
</evidence>
<evidence type="ECO:0000313" key="9">
    <source>
        <dbReference type="EMBL" id="OJG18194.1"/>
    </source>
</evidence>
<evidence type="ECO:0000256" key="4">
    <source>
        <dbReference type="ARBA" id="ARBA00022723"/>
    </source>
</evidence>
<keyword evidence="10" id="KW-1185">Reference proteome</keyword>
<dbReference type="RefSeq" id="WP_067395721.1">
    <property type="nucleotide sequence ID" value="NZ_JXKH01000005.1"/>
</dbReference>
<dbReference type="InterPro" id="IPR008007">
    <property type="entry name" value="Peptidase_M42"/>
</dbReference>
<dbReference type="GO" id="GO:0004177">
    <property type="term" value="F:aminopeptidase activity"/>
    <property type="evidence" value="ECO:0007669"/>
    <property type="project" value="UniProtKB-UniRule"/>
</dbReference>
<comment type="caution">
    <text evidence="9">The sequence shown here is derived from an EMBL/GenBank/DDBJ whole genome shotgun (WGS) entry which is preliminary data.</text>
</comment>
<dbReference type="AlphaFoldDB" id="A0A1L8REN7"/>
<keyword evidence="4 8" id="KW-0479">Metal-binding</keyword>
<evidence type="ECO:0000256" key="6">
    <source>
        <dbReference type="PIRNR" id="PIRNR001123"/>
    </source>
</evidence>
<feature type="active site" description="Proton acceptor" evidence="7">
    <location>
        <position position="213"/>
    </location>
</feature>
<keyword evidence="2 9" id="KW-0031">Aminopeptidase</keyword>
<feature type="binding site" evidence="8">
    <location>
        <position position="67"/>
    </location>
    <ligand>
        <name>Zn(2+)</name>
        <dbReference type="ChEBI" id="CHEBI:29105"/>
        <label>1</label>
    </ligand>
</feature>
<dbReference type="GO" id="GO:0046872">
    <property type="term" value="F:metal ion binding"/>
    <property type="evidence" value="ECO:0007669"/>
    <property type="project" value="UniProtKB-UniRule"/>
</dbReference>